<accession>I0IS82</accession>
<gene>
    <name evidence="7" type="ordered locus">LFE_2460</name>
</gene>
<evidence type="ECO:0000256" key="1">
    <source>
        <dbReference type="ARBA" id="ARBA00004651"/>
    </source>
</evidence>
<feature type="transmembrane region" description="Helical" evidence="6">
    <location>
        <begin position="64"/>
        <end position="83"/>
    </location>
</feature>
<sequence>MSLAHESPFGIEMVNLLGAFILLVAFAMLASRRTLSLIRLFAFQGFFLSMSIFLVAFLSGESNLYYSALFTLALKVILLPWILRDLSRRLNIGGDIETLVNVPVTMIIGIGVVVFSFSLAEPILQAASTVTRSLIGVGLACVLLSFLVMITRKKAMTQIIGFLSMENGLLFSATNATYGMPMVVELAIALDVLIGAIIFGIFFFQIRETFESLDLKYFEKLREEEG</sequence>
<dbReference type="HOGENOM" id="CLU_088957_0_0_0"/>
<dbReference type="AlphaFoldDB" id="I0IS82"/>
<keyword evidence="2" id="KW-1003">Cell membrane</keyword>
<feature type="transmembrane region" description="Helical" evidence="6">
    <location>
        <begin position="104"/>
        <end position="124"/>
    </location>
</feature>
<dbReference type="EMBL" id="AP012342">
    <property type="protein sequence ID" value="BAM08131.1"/>
    <property type="molecule type" value="Genomic_DNA"/>
</dbReference>
<protein>
    <submittedName>
        <fullName evidence="7">Putative hydrogenase, membrane subunit</fullName>
    </submittedName>
</protein>
<comment type="subcellular location">
    <subcellularLocation>
        <location evidence="1">Cell membrane</location>
        <topology evidence="1">Multi-pass membrane protein</topology>
    </subcellularLocation>
</comment>
<dbReference type="PANTHER" id="PTHR38601:SF1">
    <property type="entry name" value="HYDROGENASE-4 COMPONENT E"/>
    <property type="match status" value="1"/>
</dbReference>
<evidence type="ECO:0000256" key="2">
    <source>
        <dbReference type="ARBA" id="ARBA00022475"/>
    </source>
</evidence>
<organism evidence="7 8">
    <name type="scientific">Leptospirillum ferrooxidans (strain C2-3)</name>
    <dbReference type="NCBI Taxonomy" id="1162668"/>
    <lineage>
        <taxon>Bacteria</taxon>
        <taxon>Pseudomonadati</taxon>
        <taxon>Nitrospirota</taxon>
        <taxon>Nitrospiria</taxon>
        <taxon>Nitrospirales</taxon>
        <taxon>Nitrospiraceae</taxon>
        <taxon>Leptospirillum</taxon>
    </lineage>
</organism>
<proteinExistence type="predicted"/>
<dbReference type="InterPro" id="IPR038730">
    <property type="entry name" value="HyfE-like"/>
</dbReference>
<keyword evidence="3 6" id="KW-0812">Transmembrane</keyword>
<feature type="transmembrane region" description="Helical" evidence="6">
    <location>
        <begin position="37"/>
        <end position="58"/>
    </location>
</feature>
<dbReference type="RefSeq" id="WP_014450614.1">
    <property type="nucleotide sequence ID" value="NC_017094.1"/>
</dbReference>
<dbReference type="STRING" id="1162668.LFE_2460"/>
<dbReference type="KEGG" id="lfc:LFE_2460"/>
<evidence type="ECO:0000256" key="4">
    <source>
        <dbReference type="ARBA" id="ARBA00022989"/>
    </source>
</evidence>
<evidence type="ECO:0000256" key="5">
    <source>
        <dbReference type="ARBA" id="ARBA00023136"/>
    </source>
</evidence>
<evidence type="ECO:0000256" key="3">
    <source>
        <dbReference type="ARBA" id="ARBA00022692"/>
    </source>
</evidence>
<dbReference type="PANTHER" id="PTHR38601">
    <property type="entry name" value="HYDROGENASE-4 COMPONENT E"/>
    <property type="match status" value="1"/>
</dbReference>
<dbReference type="GO" id="GO:0005886">
    <property type="term" value="C:plasma membrane"/>
    <property type="evidence" value="ECO:0007669"/>
    <property type="project" value="UniProtKB-SubCell"/>
</dbReference>
<reference evidence="8" key="2">
    <citation type="submission" date="2012-03" db="EMBL/GenBank/DDBJ databases">
        <title>The complete genome sequence of the pioneer microbe on fresh volcanic deposit, Leptospirillum ferrooxidans strain C2-3.</title>
        <authorList>
            <person name="Fujimura R."/>
            <person name="Sato Y."/>
            <person name="Nishizawa T."/>
            <person name="Nanba K."/>
            <person name="Oshima K."/>
            <person name="Hattori M."/>
            <person name="Kamijo T."/>
            <person name="Ohta H."/>
        </authorList>
    </citation>
    <scope>NUCLEOTIDE SEQUENCE [LARGE SCALE GENOMIC DNA]</scope>
    <source>
        <strain evidence="8">C2-3</strain>
    </source>
</reference>
<name>I0IS82_LEPFC</name>
<dbReference type="OrthoDB" id="5298295at2"/>
<keyword evidence="8" id="KW-1185">Reference proteome</keyword>
<evidence type="ECO:0000313" key="8">
    <source>
        <dbReference type="Proteomes" id="UP000007382"/>
    </source>
</evidence>
<dbReference type="PATRIC" id="fig|1162668.3.peg.2921"/>
<dbReference type="eggNOG" id="COG4237">
    <property type="taxonomic scope" value="Bacteria"/>
</dbReference>
<dbReference type="Proteomes" id="UP000007382">
    <property type="component" value="Chromosome"/>
</dbReference>
<reference evidence="7 8" key="1">
    <citation type="journal article" date="2012" name="J. Bacteriol.">
        <title>Complete Genome Sequence of Leptospirillum ferrooxidans Strain C2-3, Isolated from a Fresh Volcanic Ash Deposit on the Island of Miyake, Japan.</title>
        <authorList>
            <person name="Fujimura R."/>
            <person name="Sato Y."/>
            <person name="Nishizawa T."/>
            <person name="Oshima K."/>
            <person name="Kim S.-W."/>
            <person name="Hattori M."/>
            <person name="Kamijo T."/>
            <person name="Ohta H."/>
        </authorList>
    </citation>
    <scope>NUCLEOTIDE SEQUENCE [LARGE SCALE GENOMIC DNA]</scope>
    <source>
        <strain evidence="7 8">C2-3</strain>
    </source>
</reference>
<evidence type="ECO:0000313" key="7">
    <source>
        <dbReference type="EMBL" id="BAM08131.1"/>
    </source>
</evidence>
<evidence type="ECO:0000256" key="6">
    <source>
        <dbReference type="SAM" id="Phobius"/>
    </source>
</evidence>
<keyword evidence="5 6" id="KW-0472">Membrane</keyword>
<feature type="transmembrane region" description="Helical" evidence="6">
    <location>
        <begin position="13"/>
        <end position="30"/>
    </location>
</feature>
<feature type="transmembrane region" description="Helical" evidence="6">
    <location>
        <begin position="130"/>
        <end position="150"/>
    </location>
</feature>
<keyword evidence="4 6" id="KW-1133">Transmembrane helix</keyword>
<feature type="transmembrane region" description="Helical" evidence="6">
    <location>
        <begin position="186"/>
        <end position="206"/>
    </location>
</feature>